<dbReference type="GO" id="GO:0016567">
    <property type="term" value="P:protein ubiquitination"/>
    <property type="evidence" value="ECO:0007669"/>
    <property type="project" value="TreeGrafter"/>
</dbReference>
<evidence type="ECO:0000259" key="7">
    <source>
        <dbReference type="PROSITE" id="PS51266"/>
    </source>
</evidence>
<feature type="compositionally biased region" description="Acidic residues" evidence="5">
    <location>
        <begin position="673"/>
        <end position="693"/>
    </location>
</feature>
<dbReference type="PANTHER" id="PTHR21319">
    <property type="entry name" value="RING FINGER AND CHY ZINC FINGER DOMAIN-CONTAINING PROTEIN 1"/>
    <property type="match status" value="1"/>
</dbReference>
<gene>
    <name evidence="9" type="ORF">TT172_LOCUS10071</name>
</gene>
<evidence type="ECO:0000256" key="5">
    <source>
        <dbReference type="SAM" id="MobiDB-lite"/>
    </source>
</evidence>
<organism evidence="9 10">
    <name type="scientific">Thermothielavioides terrestris</name>
    <dbReference type="NCBI Taxonomy" id="2587410"/>
    <lineage>
        <taxon>Eukaryota</taxon>
        <taxon>Fungi</taxon>
        <taxon>Dikarya</taxon>
        <taxon>Ascomycota</taxon>
        <taxon>Pezizomycotina</taxon>
        <taxon>Sordariomycetes</taxon>
        <taxon>Sordariomycetidae</taxon>
        <taxon>Sordariales</taxon>
        <taxon>Chaetomiaceae</taxon>
        <taxon>Thermothielavioides</taxon>
    </lineage>
</organism>
<proteinExistence type="predicted"/>
<protein>
    <submittedName>
        <fullName evidence="9">B4ece040-5442-4ba0-88bd-4fb27608a8ba</fullName>
    </submittedName>
</protein>
<feature type="domain" description="CTCHY-type" evidence="8">
    <location>
        <begin position="344"/>
        <end position="410"/>
    </location>
</feature>
<evidence type="ECO:0000256" key="3">
    <source>
        <dbReference type="ARBA" id="ARBA00022833"/>
    </source>
</evidence>
<keyword evidence="1" id="KW-0479">Metal-binding</keyword>
<feature type="region of interest" description="Disordered" evidence="5">
    <location>
        <begin position="82"/>
        <end position="156"/>
    </location>
</feature>
<dbReference type="PROSITE" id="PS50089">
    <property type="entry name" value="ZF_RING_2"/>
    <property type="match status" value="1"/>
</dbReference>
<dbReference type="InterPro" id="IPR039512">
    <property type="entry name" value="RCHY1_zinc-ribbon"/>
</dbReference>
<feature type="region of interest" description="Disordered" evidence="5">
    <location>
        <begin position="522"/>
        <end position="607"/>
    </location>
</feature>
<dbReference type="InterPro" id="IPR037274">
    <property type="entry name" value="Znf_CHY_sf"/>
</dbReference>
<reference evidence="9 10" key="1">
    <citation type="submission" date="2018-04" db="EMBL/GenBank/DDBJ databases">
        <authorList>
            <person name="Huttner S."/>
            <person name="Dainat J."/>
        </authorList>
    </citation>
    <scope>NUCLEOTIDE SEQUENCE [LARGE SCALE GENOMIC DNA]</scope>
</reference>
<feature type="region of interest" description="Disordered" evidence="5">
    <location>
        <begin position="623"/>
        <end position="759"/>
    </location>
</feature>
<dbReference type="PROSITE" id="PS51270">
    <property type="entry name" value="ZF_CTCHY"/>
    <property type="match status" value="1"/>
</dbReference>
<dbReference type="InterPro" id="IPR037275">
    <property type="entry name" value="Znf_CTCHY_sf"/>
</dbReference>
<name>A0A3S4BS25_9PEZI</name>
<evidence type="ECO:0000259" key="6">
    <source>
        <dbReference type="PROSITE" id="PS50089"/>
    </source>
</evidence>
<evidence type="ECO:0000256" key="1">
    <source>
        <dbReference type="ARBA" id="ARBA00022723"/>
    </source>
</evidence>
<dbReference type="Gene3D" id="2.20.28.10">
    <property type="match status" value="1"/>
</dbReference>
<dbReference type="Proteomes" id="UP000289323">
    <property type="component" value="Unassembled WGS sequence"/>
</dbReference>
<sequence>MAHFVSEFVITPVLRQARRFSAGFAANEDEDAANRPPAVGRRRTRSTGAAGPAGSAILEQDEHTRLPTEHAAVLDFSDTAEAPATGPAQEASSQVAGSLRRSSDGVRSEAENLNIAGSHSDAPPSANTVTDATGTSPRWPPFDAARSSPLPEDDGMGELRRKIQAIQLMDVPQTSKARMMHQLLTEKYTRSQQSPRRAQAAVRPVSPASSSTLDAPEPSEPFGPLQAFRKWNPLGDGSGPVNLPLTEEDLRPTYAPNRRPSDDTEWYLEEDPEEERERRLGCEHYRRNVKMQCASCERWYTCRLCHDAVEDHVLPRQQTKHMLCMLCGCAQKVADTCTKCGRSAAYYYCGICKLWNDDPNKPIYHCPDCDLCRVGQGLGKDFFHCKKCMACIAISGTGKHKCIERSTDCDCPICNEYMFNSPKPVIFMQCGHSIHRHCFEEHMKTSYKCPLCNKSCINMEYQFRNFDIAILNQPMPPEYADARAVISCNDCSAKSQTAFHWLGLKCAVCRSYNTVQLQLLNMPGDQSSQPQSQPQPQPQPLQQHPEQQQQQLQQQQQPTALNPDLPPDQPDQQQPPRRTHRGPELDREDITDPAPAPALPSTSPSSSYSPAFLFRLLYRTAAPSSAAPAPSPRTRGGEGDGGDWAAAAPISPRGGVRGGGRGRGSGSGGSVCSDEEEAEAHWEEEEDGDEDMLDLFGGRDRTFEWMTGFMSSTESAVGGDDDEDEEEEEEDDEAEGSEGEEGDDEDEDEEDDILLLGHR</sequence>
<dbReference type="Pfam" id="PF05495">
    <property type="entry name" value="zf-CHY"/>
    <property type="match status" value="1"/>
</dbReference>
<dbReference type="SUPFAM" id="SSF161245">
    <property type="entry name" value="Zinc hairpin stack"/>
    <property type="match status" value="1"/>
</dbReference>
<dbReference type="GO" id="GO:0061630">
    <property type="term" value="F:ubiquitin protein ligase activity"/>
    <property type="evidence" value="ECO:0007669"/>
    <property type="project" value="TreeGrafter"/>
</dbReference>
<feature type="domain" description="CHY-type" evidence="7">
    <location>
        <begin position="275"/>
        <end position="342"/>
    </location>
</feature>
<keyword evidence="3" id="KW-0862">Zinc</keyword>
<dbReference type="SMART" id="SM00184">
    <property type="entry name" value="RING"/>
    <property type="match status" value="1"/>
</dbReference>
<dbReference type="PANTHER" id="PTHR21319:SF0">
    <property type="entry name" value="AND RING FINGER DOMAIN PROTEIN, PUTATIVE (AFU_ORTHOLOGUE AFUA_1G08900)-RELATED"/>
    <property type="match status" value="1"/>
</dbReference>
<feature type="domain" description="RING-type" evidence="6">
    <location>
        <begin position="411"/>
        <end position="453"/>
    </location>
</feature>
<dbReference type="GO" id="GO:0006511">
    <property type="term" value="P:ubiquitin-dependent protein catabolic process"/>
    <property type="evidence" value="ECO:0007669"/>
    <property type="project" value="TreeGrafter"/>
</dbReference>
<dbReference type="Pfam" id="PF14599">
    <property type="entry name" value="zinc_ribbon_6"/>
    <property type="match status" value="1"/>
</dbReference>
<dbReference type="Gene3D" id="3.30.40.10">
    <property type="entry name" value="Zinc/RING finger domain, C3HC4 (zinc finger)"/>
    <property type="match status" value="1"/>
</dbReference>
<dbReference type="GO" id="GO:0008270">
    <property type="term" value="F:zinc ion binding"/>
    <property type="evidence" value="ECO:0007669"/>
    <property type="project" value="UniProtKB-KW"/>
</dbReference>
<dbReference type="EMBL" id="OUUZ01000019">
    <property type="protein sequence ID" value="SPQ27652.1"/>
    <property type="molecule type" value="Genomic_DNA"/>
</dbReference>
<dbReference type="GO" id="GO:0005634">
    <property type="term" value="C:nucleus"/>
    <property type="evidence" value="ECO:0007669"/>
    <property type="project" value="TreeGrafter"/>
</dbReference>
<evidence type="ECO:0000256" key="2">
    <source>
        <dbReference type="ARBA" id="ARBA00022771"/>
    </source>
</evidence>
<evidence type="ECO:0000256" key="4">
    <source>
        <dbReference type="PROSITE-ProRule" id="PRU00601"/>
    </source>
</evidence>
<evidence type="ECO:0000313" key="10">
    <source>
        <dbReference type="Proteomes" id="UP000289323"/>
    </source>
</evidence>
<feature type="compositionally biased region" description="Low complexity" evidence="5">
    <location>
        <begin position="540"/>
        <end position="558"/>
    </location>
</feature>
<feature type="compositionally biased region" description="Basic and acidic residues" evidence="5">
    <location>
        <begin position="101"/>
        <end position="110"/>
    </location>
</feature>
<feature type="region of interest" description="Disordered" evidence="5">
    <location>
        <begin position="188"/>
        <end position="219"/>
    </location>
</feature>
<feature type="compositionally biased region" description="Low complexity" evidence="5">
    <location>
        <begin position="46"/>
        <end position="56"/>
    </location>
</feature>
<dbReference type="CDD" id="cd16464">
    <property type="entry name" value="RING-H2_Pirh2-like"/>
    <property type="match status" value="1"/>
</dbReference>
<dbReference type="PROSITE" id="PS51266">
    <property type="entry name" value="ZF_CHY"/>
    <property type="match status" value="1"/>
</dbReference>
<feature type="compositionally biased region" description="Basic and acidic residues" evidence="5">
    <location>
        <begin position="581"/>
        <end position="590"/>
    </location>
</feature>
<evidence type="ECO:0000259" key="8">
    <source>
        <dbReference type="PROSITE" id="PS51270"/>
    </source>
</evidence>
<keyword evidence="2 4" id="KW-0863">Zinc-finger</keyword>
<dbReference type="SUPFAM" id="SSF161219">
    <property type="entry name" value="CHY zinc finger-like"/>
    <property type="match status" value="1"/>
</dbReference>
<feature type="compositionally biased region" description="Gly residues" evidence="5">
    <location>
        <begin position="655"/>
        <end position="669"/>
    </location>
</feature>
<dbReference type="SUPFAM" id="SSF57850">
    <property type="entry name" value="RING/U-box"/>
    <property type="match status" value="1"/>
</dbReference>
<dbReference type="InterPro" id="IPR001841">
    <property type="entry name" value="Znf_RING"/>
</dbReference>
<feature type="region of interest" description="Disordered" evidence="5">
    <location>
        <begin position="28"/>
        <end position="62"/>
    </location>
</feature>
<feature type="compositionally biased region" description="Acidic residues" evidence="5">
    <location>
        <begin position="719"/>
        <end position="753"/>
    </location>
</feature>
<feature type="compositionally biased region" description="Polar residues" evidence="5">
    <location>
        <begin position="125"/>
        <end position="136"/>
    </location>
</feature>
<feature type="compositionally biased region" description="Low complexity" evidence="5">
    <location>
        <begin position="190"/>
        <end position="211"/>
    </location>
</feature>
<dbReference type="AlphaFoldDB" id="A0A3S4BS25"/>
<feature type="region of interest" description="Disordered" evidence="5">
    <location>
        <begin position="245"/>
        <end position="270"/>
    </location>
</feature>
<evidence type="ECO:0000313" key="9">
    <source>
        <dbReference type="EMBL" id="SPQ27652.1"/>
    </source>
</evidence>
<dbReference type="InterPro" id="IPR008913">
    <property type="entry name" value="Znf_CHY"/>
</dbReference>
<accession>A0A3S4BS25</accession>
<dbReference type="InterPro" id="IPR013083">
    <property type="entry name" value="Znf_RING/FYVE/PHD"/>
</dbReference>
<dbReference type="Pfam" id="PF13639">
    <property type="entry name" value="zf-RING_2"/>
    <property type="match status" value="1"/>
</dbReference>
<dbReference type="InterPro" id="IPR017921">
    <property type="entry name" value="Znf_CTCHY"/>
</dbReference>